<evidence type="ECO:0000313" key="1">
    <source>
        <dbReference type="EMBL" id="SFU20145.1"/>
    </source>
</evidence>
<reference evidence="2" key="1">
    <citation type="submission" date="2016-10" db="EMBL/GenBank/DDBJ databases">
        <authorList>
            <person name="Varghese N."/>
            <person name="Submissions S."/>
        </authorList>
    </citation>
    <scope>NUCLEOTIDE SEQUENCE [LARGE SCALE GENOMIC DNA]</scope>
    <source>
        <strain evidence="2">Ah-143</strain>
    </source>
</reference>
<dbReference type="Proteomes" id="UP000199187">
    <property type="component" value="Unassembled WGS sequence"/>
</dbReference>
<protein>
    <submittedName>
        <fullName evidence="1">Uncharacterized protein</fullName>
    </submittedName>
</protein>
<name>A0A1I7E8D0_9ENTR</name>
<organism evidence="1 2">
    <name type="scientific">Kosakonia arachidis</name>
    <dbReference type="NCBI Taxonomy" id="551989"/>
    <lineage>
        <taxon>Bacteria</taxon>
        <taxon>Pseudomonadati</taxon>
        <taxon>Pseudomonadota</taxon>
        <taxon>Gammaproteobacteria</taxon>
        <taxon>Enterobacterales</taxon>
        <taxon>Enterobacteriaceae</taxon>
        <taxon>Kosakonia</taxon>
    </lineage>
</organism>
<dbReference type="EMBL" id="FPAU01000012">
    <property type="protein sequence ID" value="SFU20145.1"/>
    <property type="molecule type" value="Genomic_DNA"/>
</dbReference>
<sequence>MYKLGETLVGDKLTLLSAIQIIFSHCTPAILFRLNWQEVNAGKSSEGL</sequence>
<gene>
    <name evidence="1" type="ORF">SAMN05192562_11216</name>
</gene>
<keyword evidence="2" id="KW-1185">Reference proteome</keyword>
<proteinExistence type="predicted"/>
<evidence type="ECO:0000313" key="2">
    <source>
        <dbReference type="Proteomes" id="UP000199187"/>
    </source>
</evidence>
<accession>A0A1I7E8D0</accession>
<dbReference type="AlphaFoldDB" id="A0A1I7E8D0"/>